<evidence type="ECO:0000313" key="5">
    <source>
        <dbReference type="EMBL" id="TFW36145.1"/>
    </source>
</evidence>
<dbReference type="EMBL" id="SPUM01000002">
    <property type="protein sequence ID" value="TFW36145.1"/>
    <property type="molecule type" value="Genomic_DNA"/>
</dbReference>
<proteinExistence type="inferred from homology"/>
<evidence type="ECO:0000313" key="6">
    <source>
        <dbReference type="Proteomes" id="UP000297258"/>
    </source>
</evidence>
<gene>
    <name evidence="5" type="ORF">E4O92_00120</name>
</gene>
<dbReference type="AlphaFoldDB" id="A0A4Y9T9F4"/>
<accession>A0A4Y9T9F4</accession>
<protein>
    <submittedName>
        <fullName evidence="5">GFA family protein</fullName>
    </submittedName>
</protein>
<dbReference type="OrthoDB" id="327703at2"/>
<keyword evidence="6" id="KW-1185">Reference proteome</keyword>
<evidence type="ECO:0000256" key="1">
    <source>
        <dbReference type="ARBA" id="ARBA00005495"/>
    </source>
</evidence>
<comment type="caution">
    <text evidence="5">The sequence shown here is derived from an EMBL/GenBank/DDBJ whole genome shotgun (WGS) entry which is preliminary data.</text>
</comment>
<dbReference type="RefSeq" id="WP_135187709.1">
    <property type="nucleotide sequence ID" value="NZ_SPUM01000002.1"/>
</dbReference>
<dbReference type="InterPro" id="IPR011057">
    <property type="entry name" value="Mss4-like_sf"/>
</dbReference>
<dbReference type="GO" id="GO:0046872">
    <property type="term" value="F:metal ion binding"/>
    <property type="evidence" value="ECO:0007669"/>
    <property type="project" value="UniProtKB-KW"/>
</dbReference>
<evidence type="ECO:0000256" key="2">
    <source>
        <dbReference type="ARBA" id="ARBA00022723"/>
    </source>
</evidence>
<dbReference type="InterPro" id="IPR052355">
    <property type="entry name" value="CENP-V-like"/>
</dbReference>
<dbReference type="InterPro" id="IPR006913">
    <property type="entry name" value="CENP-V/GFA"/>
</dbReference>
<feature type="domain" description="CENP-V/GFA" evidence="4">
    <location>
        <begin position="4"/>
        <end position="123"/>
    </location>
</feature>
<keyword evidence="2" id="KW-0479">Metal-binding</keyword>
<dbReference type="GO" id="GO:0016846">
    <property type="term" value="F:carbon-sulfur lyase activity"/>
    <property type="evidence" value="ECO:0007669"/>
    <property type="project" value="InterPro"/>
</dbReference>
<organism evidence="5 6">
    <name type="scientific">Massilia horti</name>
    <dbReference type="NCBI Taxonomy" id="2562153"/>
    <lineage>
        <taxon>Bacteria</taxon>
        <taxon>Pseudomonadati</taxon>
        <taxon>Pseudomonadota</taxon>
        <taxon>Betaproteobacteria</taxon>
        <taxon>Burkholderiales</taxon>
        <taxon>Oxalobacteraceae</taxon>
        <taxon>Telluria group</taxon>
        <taxon>Massilia</taxon>
    </lineage>
</organism>
<dbReference type="PROSITE" id="PS51891">
    <property type="entry name" value="CENP_V_GFA"/>
    <property type="match status" value="1"/>
</dbReference>
<keyword evidence="3" id="KW-0862">Zinc</keyword>
<comment type="similarity">
    <text evidence="1">Belongs to the Gfa family.</text>
</comment>
<dbReference type="SUPFAM" id="SSF51316">
    <property type="entry name" value="Mss4-like"/>
    <property type="match status" value="1"/>
</dbReference>
<dbReference type="Proteomes" id="UP000297258">
    <property type="component" value="Unassembled WGS sequence"/>
</dbReference>
<dbReference type="Pfam" id="PF04828">
    <property type="entry name" value="GFA"/>
    <property type="match status" value="1"/>
</dbReference>
<evidence type="ECO:0000256" key="3">
    <source>
        <dbReference type="ARBA" id="ARBA00022833"/>
    </source>
</evidence>
<evidence type="ECO:0000259" key="4">
    <source>
        <dbReference type="PROSITE" id="PS51891"/>
    </source>
</evidence>
<name>A0A4Y9T9F4_9BURK</name>
<dbReference type="Gene3D" id="2.170.150.70">
    <property type="match status" value="1"/>
</dbReference>
<dbReference type="PANTHER" id="PTHR28620:SF1">
    <property type="entry name" value="CENP-V_GFA DOMAIN-CONTAINING PROTEIN"/>
    <property type="match status" value="1"/>
</dbReference>
<sequence length="132" mass="14856">MKTYHGSCHCGAVRFEADIDMSLGTIKCNCTICTKMRFWGAQVGPDAFRLLEGKEELGEYRYHSMRDGHFFCKRCGIHTFSTGDSPRMGPFYAVFVACLDDLPVDELMGAPVRVLDGRNDNWATAPSEIRHL</sequence>
<dbReference type="PANTHER" id="PTHR28620">
    <property type="entry name" value="CENTROMERE PROTEIN V"/>
    <property type="match status" value="1"/>
</dbReference>
<reference evidence="5 6" key="1">
    <citation type="submission" date="2019-03" db="EMBL/GenBank/DDBJ databases">
        <title>Draft genome of Massilia hortus sp. nov., a novel bacterial species of the Oxalobacteraceae family.</title>
        <authorList>
            <person name="Peta V."/>
            <person name="Raths R."/>
            <person name="Bucking H."/>
        </authorList>
    </citation>
    <scope>NUCLEOTIDE SEQUENCE [LARGE SCALE GENOMIC DNA]</scope>
    <source>
        <strain evidence="5 6">ONC3</strain>
    </source>
</reference>